<evidence type="ECO:0000313" key="4">
    <source>
        <dbReference type="Proteomes" id="UP000231962"/>
    </source>
</evidence>
<dbReference type="Gene3D" id="3.40.50.1110">
    <property type="entry name" value="SGNH hydrolase"/>
    <property type="match status" value="1"/>
</dbReference>
<sequence length="217" mass="23987">MRKRSFIPIWVLSVQLFSIFHCYSETDENTVSDILSLSHQIPVSIIGDSLCERSDAFNLKEGLGADFLVYNTCVSGRTVLDWIPDLQTALAPNPKLVIIELGTNDVSGYPTSEFPGNYQRLLSELKQRSNAIPLITILPPTSAGPGGYRTKILEINVFLKSLASIYITADMETAFLSAETQVPLYPSLDPIHPNQSGYLIMRNAYVSAISKLIGIYL</sequence>
<dbReference type="GO" id="GO:0004622">
    <property type="term" value="F:phosphatidylcholine lysophospholipase activity"/>
    <property type="evidence" value="ECO:0007669"/>
    <property type="project" value="TreeGrafter"/>
</dbReference>
<evidence type="ECO:0000313" key="3">
    <source>
        <dbReference type="EMBL" id="PJZ74883.1"/>
    </source>
</evidence>
<dbReference type="InterPro" id="IPR051532">
    <property type="entry name" value="Ester_Hydrolysis_Enzymes"/>
</dbReference>
<organism evidence="3 5">
    <name type="scientific">Leptospira perolatii</name>
    <dbReference type="NCBI Taxonomy" id="2023191"/>
    <lineage>
        <taxon>Bacteria</taxon>
        <taxon>Pseudomonadati</taxon>
        <taxon>Spirochaetota</taxon>
        <taxon>Spirochaetia</taxon>
        <taxon>Leptospirales</taxon>
        <taxon>Leptospiraceae</taxon>
        <taxon>Leptospira</taxon>
    </lineage>
</organism>
<dbReference type="OrthoDB" id="343579at2"/>
<dbReference type="Pfam" id="PF13472">
    <property type="entry name" value="Lipase_GDSL_2"/>
    <property type="match status" value="1"/>
</dbReference>
<reference evidence="4 5" key="1">
    <citation type="submission" date="2017-07" db="EMBL/GenBank/DDBJ databases">
        <title>Leptospira spp. isolated from tropical soils.</title>
        <authorList>
            <person name="Thibeaux R."/>
            <person name="Iraola G."/>
            <person name="Ferres I."/>
            <person name="Bierque E."/>
            <person name="Girault D."/>
            <person name="Soupe-Gilbert M.-E."/>
            <person name="Picardeau M."/>
            <person name="Goarant C."/>
        </authorList>
    </citation>
    <scope>NUCLEOTIDE SEQUENCE [LARGE SCALE GENOMIC DNA]</scope>
    <source>
        <strain evidence="3 5">FH1-B-B1</strain>
        <strain evidence="2 4">FH1-B-C1</strain>
    </source>
</reference>
<feature type="domain" description="SGNH hydrolase-type esterase" evidence="1">
    <location>
        <begin position="51"/>
        <end position="198"/>
    </location>
</feature>
<protein>
    <recommendedName>
        <fullName evidence="1">SGNH hydrolase-type esterase domain-containing protein</fullName>
    </recommendedName>
</protein>
<accession>A0A2M9ZSI3</accession>
<dbReference type="InterPro" id="IPR036514">
    <property type="entry name" value="SGNH_hydro_sf"/>
</dbReference>
<dbReference type="Proteomes" id="UP000231962">
    <property type="component" value="Unassembled WGS sequence"/>
</dbReference>
<dbReference type="EMBL" id="NPDY01000001">
    <property type="protein sequence ID" value="PJZ71349.1"/>
    <property type="molecule type" value="Genomic_DNA"/>
</dbReference>
<name>A0A2M9ZSI3_9LEPT</name>
<dbReference type="Proteomes" id="UP000231990">
    <property type="component" value="Unassembled WGS sequence"/>
</dbReference>
<gene>
    <name evidence="2" type="ORF">CH360_02285</name>
    <name evidence="3" type="ORF">CH373_02285</name>
</gene>
<dbReference type="SUPFAM" id="SSF52266">
    <property type="entry name" value="SGNH hydrolase"/>
    <property type="match status" value="1"/>
</dbReference>
<dbReference type="RefSeq" id="WP_100712303.1">
    <property type="nucleotide sequence ID" value="NZ_NPDY01000001.1"/>
</dbReference>
<keyword evidence="4" id="KW-1185">Reference proteome</keyword>
<evidence type="ECO:0000313" key="5">
    <source>
        <dbReference type="Proteomes" id="UP000231990"/>
    </source>
</evidence>
<dbReference type="PANTHER" id="PTHR30383:SF5">
    <property type="entry name" value="SGNH HYDROLASE-TYPE ESTERASE DOMAIN-CONTAINING PROTEIN"/>
    <property type="match status" value="1"/>
</dbReference>
<comment type="caution">
    <text evidence="3">The sequence shown here is derived from an EMBL/GenBank/DDBJ whole genome shotgun (WGS) entry which is preliminary data.</text>
</comment>
<dbReference type="AlphaFoldDB" id="A0A2M9ZSI3"/>
<proteinExistence type="predicted"/>
<dbReference type="PANTHER" id="PTHR30383">
    <property type="entry name" value="THIOESTERASE 1/PROTEASE 1/LYSOPHOSPHOLIPASE L1"/>
    <property type="match status" value="1"/>
</dbReference>
<dbReference type="EMBL" id="NPDZ01000001">
    <property type="protein sequence ID" value="PJZ74883.1"/>
    <property type="molecule type" value="Genomic_DNA"/>
</dbReference>
<evidence type="ECO:0000313" key="2">
    <source>
        <dbReference type="EMBL" id="PJZ71349.1"/>
    </source>
</evidence>
<evidence type="ECO:0000259" key="1">
    <source>
        <dbReference type="Pfam" id="PF13472"/>
    </source>
</evidence>
<dbReference type="InterPro" id="IPR013830">
    <property type="entry name" value="SGNH_hydro"/>
</dbReference>